<evidence type="ECO:0000256" key="1">
    <source>
        <dbReference type="ARBA" id="ARBA00001947"/>
    </source>
</evidence>
<evidence type="ECO:0000313" key="8">
    <source>
        <dbReference type="EMBL" id="CAN80982.1"/>
    </source>
</evidence>
<keyword evidence="5" id="KW-0378">Hydrolase</keyword>
<dbReference type="AlphaFoldDB" id="A5BB85"/>
<keyword evidence="7" id="KW-0482">Metalloprotease</keyword>
<comment type="cofactor">
    <cofactor evidence="1">
        <name>Zn(2+)</name>
        <dbReference type="ChEBI" id="CHEBI:29105"/>
    </cofactor>
</comment>
<dbReference type="GO" id="GO:0007155">
    <property type="term" value="P:cell adhesion"/>
    <property type="evidence" value="ECO:0007669"/>
    <property type="project" value="InterPro"/>
</dbReference>
<dbReference type="Gene3D" id="3.30.565.10">
    <property type="entry name" value="Histidine kinase-like ATPase, C-terminal domain"/>
    <property type="match status" value="1"/>
</dbReference>
<dbReference type="GO" id="GO:0004222">
    <property type="term" value="F:metalloendopeptidase activity"/>
    <property type="evidence" value="ECO:0007669"/>
    <property type="project" value="InterPro"/>
</dbReference>
<keyword evidence="4" id="KW-0479">Metal-binding</keyword>
<evidence type="ECO:0000256" key="7">
    <source>
        <dbReference type="ARBA" id="ARBA00023049"/>
    </source>
</evidence>
<dbReference type="GO" id="GO:0046872">
    <property type="term" value="F:metal ion binding"/>
    <property type="evidence" value="ECO:0007669"/>
    <property type="project" value="UniProtKB-KW"/>
</dbReference>
<gene>
    <name evidence="8" type="ORF">VITISV_028902</name>
</gene>
<evidence type="ECO:0000256" key="3">
    <source>
        <dbReference type="ARBA" id="ARBA00022670"/>
    </source>
</evidence>
<name>A5BB85_VITVI</name>
<dbReference type="EMBL" id="AM453091">
    <property type="protein sequence ID" value="CAN80982.1"/>
    <property type="molecule type" value="Genomic_DNA"/>
</dbReference>
<evidence type="ECO:0000256" key="2">
    <source>
        <dbReference type="ARBA" id="ARBA00005860"/>
    </source>
</evidence>
<dbReference type="GO" id="GO:0016020">
    <property type="term" value="C:membrane"/>
    <property type="evidence" value="ECO:0007669"/>
    <property type="project" value="InterPro"/>
</dbReference>
<sequence length="178" mass="19695">MTKADLVNNLSTIARSETEEFMQALATGADVSKIGFMRNLVSQNPFMAKGKVLFNISKFSEEQEDVKEPIKIYLNHDVADCSSDRDCRNVGDIVELGEPPLVKTKVATFIPRAYAEEDVANINLFLLVTIIPTTENTLAWATTCERDKWGHAKVGHLWSLALANPDPFFTAIGTNPHA</sequence>
<dbReference type="GO" id="GO:0006508">
    <property type="term" value="P:proteolysis"/>
    <property type="evidence" value="ECO:0007669"/>
    <property type="project" value="UniProtKB-KW"/>
</dbReference>
<reference evidence="8" key="1">
    <citation type="journal article" date="2007" name="PLoS ONE">
        <title>The first genome sequence of an elite grapevine cultivar (Pinot noir Vitis vinifera L.): coping with a highly heterozygous genome.</title>
        <authorList>
            <person name="Velasco R."/>
            <person name="Zharkikh A."/>
            <person name="Troggio M."/>
            <person name="Cartwright D.A."/>
            <person name="Cestaro A."/>
            <person name="Pruss D."/>
            <person name="Pindo M."/>
            <person name="FitzGerald L.M."/>
            <person name="Vezzulli S."/>
            <person name="Reid J."/>
            <person name="Malacarne G."/>
            <person name="Iliev D."/>
            <person name="Coppola G."/>
            <person name="Wardell B."/>
            <person name="Micheletti D."/>
            <person name="Macalma T."/>
            <person name="Facci M."/>
            <person name="Mitchell J.T."/>
            <person name="Perazzolli M."/>
            <person name="Eldredge G."/>
            <person name="Gatto P."/>
            <person name="Oyzerski R."/>
            <person name="Moretto M."/>
            <person name="Gutin N."/>
            <person name="Stefanini M."/>
            <person name="Chen Y."/>
            <person name="Segala C."/>
            <person name="Davenport C."/>
            <person name="Dematte L."/>
            <person name="Mraz A."/>
            <person name="Battilana J."/>
            <person name="Stormo K."/>
            <person name="Costa F."/>
            <person name="Tao Q."/>
            <person name="Si-Ammour A."/>
            <person name="Harkins T."/>
            <person name="Lackey A."/>
            <person name="Perbost C."/>
            <person name="Taillon B."/>
            <person name="Stella A."/>
            <person name="Solovyev V."/>
            <person name="Fawcett J.A."/>
            <person name="Sterck L."/>
            <person name="Vandepoele K."/>
            <person name="Grando S.M."/>
            <person name="Toppo S."/>
            <person name="Moser C."/>
            <person name="Lanchbury J."/>
            <person name="Bogden R."/>
            <person name="Skolnick M."/>
            <person name="Sgaramella V."/>
            <person name="Bhatnagar S.K."/>
            <person name="Fontana P."/>
            <person name="Gutin A."/>
            <person name="Van de Peer Y."/>
            <person name="Salamini F."/>
            <person name="Viola R."/>
        </authorList>
    </citation>
    <scope>NUCLEOTIDE SEQUENCE</scope>
</reference>
<dbReference type="SUPFAM" id="SSF55486">
    <property type="entry name" value="Metalloproteases ('zincins'), catalytic domain"/>
    <property type="match status" value="1"/>
</dbReference>
<dbReference type="ExpressionAtlas" id="A5BB85">
    <property type="expression patterns" value="baseline and differential"/>
</dbReference>
<proteinExistence type="inferred from homology"/>
<keyword evidence="3" id="KW-0645">Protease</keyword>
<evidence type="ECO:0000256" key="4">
    <source>
        <dbReference type="ARBA" id="ARBA00022723"/>
    </source>
</evidence>
<protein>
    <submittedName>
        <fullName evidence="8">Uncharacterized protein</fullName>
    </submittedName>
</protein>
<evidence type="ECO:0000256" key="6">
    <source>
        <dbReference type="ARBA" id="ARBA00022833"/>
    </source>
</evidence>
<dbReference type="Pfam" id="PF01457">
    <property type="entry name" value="Peptidase_M8"/>
    <property type="match status" value="1"/>
</dbReference>
<organism evidence="8">
    <name type="scientific">Vitis vinifera</name>
    <name type="common">Grape</name>
    <dbReference type="NCBI Taxonomy" id="29760"/>
    <lineage>
        <taxon>Eukaryota</taxon>
        <taxon>Viridiplantae</taxon>
        <taxon>Streptophyta</taxon>
        <taxon>Embryophyta</taxon>
        <taxon>Tracheophyta</taxon>
        <taxon>Spermatophyta</taxon>
        <taxon>Magnoliopsida</taxon>
        <taxon>eudicotyledons</taxon>
        <taxon>Gunneridae</taxon>
        <taxon>Pentapetalae</taxon>
        <taxon>rosids</taxon>
        <taxon>Vitales</taxon>
        <taxon>Vitaceae</taxon>
        <taxon>Viteae</taxon>
        <taxon>Vitis</taxon>
    </lineage>
</organism>
<dbReference type="Gene3D" id="3.10.170.20">
    <property type="match status" value="1"/>
</dbReference>
<comment type="similarity">
    <text evidence="2">Belongs to the peptidase M8 family.</text>
</comment>
<evidence type="ECO:0000256" key="5">
    <source>
        <dbReference type="ARBA" id="ARBA00022801"/>
    </source>
</evidence>
<dbReference type="InterPro" id="IPR001577">
    <property type="entry name" value="Peptidase_M8"/>
</dbReference>
<dbReference type="InterPro" id="IPR036890">
    <property type="entry name" value="HATPase_C_sf"/>
</dbReference>
<accession>A5BB85</accession>
<keyword evidence="6" id="KW-0862">Zinc</keyword>